<dbReference type="OrthoDB" id="9784149at2"/>
<dbReference type="PANTHER" id="PTHR35333:SF3">
    <property type="entry name" value="BETA-LACTAMASE-TYPE TRANSPEPTIDASE FOLD CONTAINING PROTEIN"/>
    <property type="match status" value="1"/>
</dbReference>
<evidence type="ECO:0000256" key="5">
    <source>
        <dbReference type="ARBA" id="ARBA00023251"/>
    </source>
</evidence>
<dbReference type="EC" id="3.5.2.6" evidence="3 6"/>
<dbReference type="HOGENOM" id="CLU_031960_6_0_5"/>
<evidence type="ECO:0000256" key="2">
    <source>
        <dbReference type="ARBA" id="ARBA00009009"/>
    </source>
</evidence>
<protein>
    <recommendedName>
        <fullName evidence="3 6">Beta-lactamase</fullName>
        <ecNumber evidence="3 6">3.5.2.6</ecNumber>
    </recommendedName>
</protein>
<evidence type="ECO:0000259" key="7">
    <source>
        <dbReference type="Pfam" id="PF13354"/>
    </source>
</evidence>
<dbReference type="GO" id="GO:0008800">
    <property type="term" value="F:beta-lactamase activity"/>
    <property type="evidence" value="ECO:0007669"/>
    <property type="project" value="UniProtKB-UniRule"/>
</dbReference>
<dbReference type="InterPro" id="IPR045155">
    <property type="entry name" value="Beta-lactam_cat"/>
</dbReference>
<keyword evidence="5 6" id="KW-0046">Antibiotic resistance</keyword>
<keyword evidence="9" id="KW-1185">Reference proteome</keyword>
<organism evidence="8 9">
    <name type="scientific">Beijerinckia indica subsp. indica (strain ATCC 9039 / DSM 1715 / NCIMB 8712)</name>
    <dbReference type="NCBI Taxonomy" id="395963"/>
    <lineage>
        <taxon>Bacteria</taxon>
        <taxon>Pseudomonadati</taxon>
        <taxon>Pseudomonadota</taxon>
        <taxon>Alphaproteobacteria</taxon>
        <taxon>Hyphomicrobiales</taxon>
        <taxon>Beijerinckiaceae</taxon>
        <taxon>Beijerinckia</taxon>
    </lineage>
</organism>
<dbReference type="NCBIfam" id="NF033103">
    <property type="entry name" value="bla_class_A"/>
    <property type="match status" value="1"/>
</dbReference>
<evidence type="ECO:0000313" key="9">
    <source>
        <dbReference type="Proteomes" id="UP000001695"/>
    </source>
</evidence>
<dbReference type="eggNOG" id="COG2367">
    <property type="taxonomic scope" value="Bacteria"/>
</dbReference>
<accession>B2IKN6</accession>
<reference evidence="9" key="1">
    <citation type="submission" date="2008-03" db="EMBL/GenBank/DDBJ databases">
        <title>Complete sequence of chromosome of Beijerinckia indica subsp. indica ATCC 9039.</title>
        <authorList>
            <consortium name="US DOE Joint Genome Institute"/>
            <person name="Copeland A."/>
            <person name="Lucas S."/>
            <person name="Lapidus A."/>
            <person name="Glavina del Rio T."/>
            <person name="Dalin E."/>
            <person name="Tice H."/>
            <person name="Bruce D."/>
            <person name="Goodwin L."/>
            <person name="Pitluck S."/>
            <person name="LaButti K."/>
            <person name="Schmutz J."/>
            <person name="Larimer F."/>
            <person name="Land M."/>
            <person name="Hauser L."/>
            <person name="Kyrpides N."/>
            <person name="Mikhailova N."/>
            <person name="Dunfield P.F."/>
            <person name="Dedysh S.N."/>
            <person name="Liesack W."/>
            <person name="Saw J.H."/>
            <person name="Alam M."/>
            <person name="Chen Y."/>
            <person name="Murrell J.C."/>
            <person name="Richardson P."/>
        </authorList>
    </citation>
    <scope>NUCLEOTIDE SEQUENCE [LARGE SCALE GENOMIC DNA]</scope>
    <source>
        <strain evidence="9">ATCC 9039 / DSM 1715 / NCIMB 8712</strain>
    </source>
</reference>
<dbReference type="GO" id="GO:0046677">
    <property type="term" value="P:response to antibiotic"/>
    <property type="evidence" value="ECO:0007669"/>
    <property type="project" value="UniProtKB-UniRule"/>
</dbReference>
<comment type="similarity">
    <text evidence="2 6">Belongs to the class-A beta-lactamase family.</text>
</comment>
<dbReference type="RefSeq" id="WP_012384432.1">
    <property type="nucleotide sequence ID" value="NC_010581.1"/>
</dbReference>
<dbReference type="GO" id="GO:0030655">
    <property type="term" value="P:beta-lactam antibiotic catabolic process"/>
    <property type="evidence" value="ECO:0007669"/>
    <property type="project" value="InterPro"/>
</dbReference>
<dbReference type="MEROPS" id="S11.A01"/>
<evidence type="ECO:0000256" key="3">
    <source>
        <dbReference type="ARBA" id="ARBA00012865"/>
    </source>
</evidence>
<dbReference type="AlphaFoldDB" id="B2IKN6"/>
<evidence type="ECO:0000256" key="6">
    <source>
        <dbReference type="RuleBase" id="RU361140"/>
    </source>
</evidence>
<feature type="domain" description="Beta-lactamase class A catalytic" evidence="7">
    <location>
        <begin position="44"/>
        <end position="261"/>
    </location>
</feature>
<dbReference type="InterPro" id="IPR000871">
    <property type="entry name" value="Beta-lactam_class-A"/>
</dbReference>
<dbReference type="Pfam" id="PF13354">
    <property type="entry name" value="Beta-lactamase2"/>
    <property type="match status" value="1"/>
</dbReference>
<comment type="catalytic activity">
    <reaction evidence="1 6">
        <text>a beta-lactam + H2O = a substituted beta-amino acid</text>
        <dbReference type="Rhea" id="RHEA:20401"/>
        <dbReference type="ChEBI" id="CHEBI:15377"/>
        <dbReference type="ChEBI" id="CHEBI:35627"/>
        <dbReference type="ChEBI" id="CHEBI:140347"/>
        <dbReference type="EC" id="3.5.2.6"/>
    </reaction>
</comment>
<dbReference type="KEGG" id="bid:Bind_1435"/>
<reference evidence="8 9" key="2">
    <citation type="journal article" date="2010" name="J. Bacteriol.">
        <title>Complete genome sequence of Beijerinckia indica subsp. indica.</title>
        <authorList>
            <person name="Tamas I."/>
            <person name="Dedysh S.N."/>
            <person name="Liesack W."/>
            <person name="Stott M.B."/>
            <person name="Alam M."/>
            <person name="Murrell J.C."/>
            <person name="Dunfield P.F."/>
        </authorList>
    </citation>
    <scope>NUCLEOTIDE SEQUENCE [LARGE SCALE GENOMIC DNA]</scope>
    <source>
        <strain evidence="9">ATCC 9039 / DSM 1715 / NCIMB 8712</strain>
    </source>
</reference>
<name>B2IKN6_BEII9</name>
<evidence type="ECO:0000256" key="1">
    <source>
        <dbReference type="ARBA" id="ARBA00001526"/>
    </source>
</evidence>
<keyword evidence="4 6" id="KW-0378">Hydrolase</keyword>
<sequence length="288" mass="30389">MPVPITRRLALVAPLVLPVSGAWASSGIQARLRELESRSGGRFGVAVLDTATGGLVGNRIDERFAMCSTCKVLAVGCVLARVDRGEERLDRRITFTERELVSPFKATSPHVGPEGMTIAALCEAAITISDSTAVNLLFASFGGPAALTIYLRSLGDPVTRLDHMEPALNIVKPGEIHDTTSPAAMAGTLRQLLLGDALSDTSRALLTGWMIGAKDAATHRLRDGLPAGWRIANKPGTWEKIATNDIGVIWPPGRAPIVVTAYLGEVPGSVESQEAILADVARIVAAEA</sequence>
<evidence type="ECO:0000256" key="4">
    <source>
        <dbReference type="ARBA" id="ARBA00022801"/>
    </source>
</evidence>
<dbReference type="PANTHER" id="PTHR35333">
    <property type="entry name" value="BETA-LACTAMASE"/>
    <property type="match status" value="1"/>
</dbReference>
<proteinExistence type="inferred from homology"/>
<evidence type="ECO:0000313" key="8">
    <source>
        <dbReference type="EMBL" id="ACB95075.1"/>
    </source>
</evidence>
<dbReference type="PRINTS" id="PR00118">
    <property type="entry name" value="BLACTAMASEA"/>
</dbReference>
<dbReference type="EMBL" id="CP001016">
    <property type="protein sequence ID" value="ACB95075.1"/>
    <property type="molecule type" value="Genomic_DNA"/>
</dbReference>
<dbReference type="Proteomes" id="UP000001695">
    <property type="component" value="Chromosome"/>
</dbReference>
<dbReference type="SUPFAM" id="SSF56601">
    <property type="entry name" value="beta-lactamase/transpeptidase-like"/>
    <property type="match status" value="1"/>
</dbReference>
<dbReference type="Gene3D" id="3.40.710.10">
    <property type="entry name" value="DD-peptidase/beta-lactamase superfamily"/>
    <property type="match status" value="1"/>
</dbReference>
<dbReference type="InterPro" id="IPR012338">
    <property type="entry name" value="Beta-lactam/transpept-like"/>
</dbReference>
<gene>
    <name evidence="8" type="ordered locus">Bind_1435</name>
</gene>
<dbReference type="PROSITE" id="PS00146">
    <property type="entry name" value="BETA_LACTAMASE_A"/>
    <property type="match status" value="1"/>
</dbReference>
<dbReference type="InterPro" id="IPR023650">
    <property type="entry name" value="Beta-lactam_class-A_AS"/>
</dbReference>